<keyword evidence="1" id="KW-0472">Membrane</keyword>
<name>A0A1I4RU86_9EURY</name>
<accession>A0A1I4RU86</accession>
<dbReference type="PANTHER" id="PTHR36216">
    <property type="entry name" value="TRANSCRIPTIONAL REGULATOR, TRMB"/>
    <property type="match status" value="1"/>
</dbReference>
<dbReference type="EMBL" id="FOUJ01000003">
    <property type="protein sequence ID" value="SFM55836.1"/>
    <property type="molecule type" value="Genomic_DNA"/>
</dbReference>
<protein>
    <submittedName>
        <fullName evidence="2">Predicted transcriptional regulator, containsd two HTH domains</fullName>
    </submittedName>
</protein>
<dbReference type="Proteomes" id="UP000198535">
    <property type="component" value="Unassembled WGS sequence"/>
</dbReference>
<feature type="transmembrane region" description="Helical" evidence="1">
    <location>
        <begin position="53"/>
        <end position="77"/>
    </location>
</feature>
<evidence type="ECO:0000313" key="3">
    <source>
        <dbReference type="Proteomes" id="UP000198535"/>
    </source>
</evidence>
<evidence type="ECO:0000313" key="2">
    <source>
        <dbReference type="EMBL" id="SFM55836.1"/>
    </source>
</evidence>
<dbReference type="Pfam" id="PF13412">
    <property type="entry name" value="HTH_24"/>
    <property type="match status" value="2"/>
</dbReference>
<organism evidence="2 3">
    <name type="scientific">Methanolobus profundi</name>
    <dbReference type="NCBI Taxonomy" id="487685"/>
    <lineage>
        <taxon>Archaea</taxon>
        <taxon>Methanobacteriati</taxon>
        <taxon>Methanobacteriota</taxon>
        <taxon>Stenosarchaea group</taxon>
        <taxon>Methanomicrobia</taxon>
        <taxon>Methanosarcinales</taxon>
        <taxon>Methanosarcinaceae</taxon>
        <taxon>Methanolobus</taxon>
    </lineage>
</organism>
<dbReference type="PANTHER" id="PTHR36216:SF1">
    <property type="entry name" value="HTH ARSR-TYPE DOMAIN-CONTAINING PROTEIN"/>
    <property type="match status" value="1"/>
</dbReference>
<evidence type="ECO:0000256" key="1">
    <source>
        <dbReference type="SAM" id="Phobius"/>
    </source>
</evidence>
<dbReference type="STRING" id="487685.SAMN04488696_1589"/>
<dbReference type="CDD" id="cd00090">
    <property type="entry name" value="HTH_ARSR"/>
    <property type="match status" value="2"/>
</dbReference>
<dbReference type="InterPro" id="IPR011991">
    <property type="entry name" value="ArsR-like_HTH"/>
</dbReference>
<dbReference type="InterPro" id="IPR036388">
    <property type="entry name" value="WH-like_DNA-bd_sf"/>
</dbReference>
<proteinExistence type="predicted"/>
<keyword evidence="1" id="KW-1133">Transmembrane helix</keyword>
<gene>
    <name evidence="2" type="ORF">SAMN04488696_1589</name>
</gene>
<sequence length="235" mass="26783">MKKSHFLFLSFCLLLIMPCNGEYSIVYHEDDNLIIDDDGFDTNLSFWELPLNYQLITIIAIILALGWKLVALLTAWVKKDPKNENRLNILNFIEDNPGSTVNMIEKDLGLKRGTVRYHVNTLKESGKILLFKNGNYVSLFRNGTDLWDKDHKKTIEPHLQGMTCKKVCSLIYENPGITNTEISDTLGITRSAVASHIRTLEDMGCLVIESSGKFKNYYLDAGHHPDKLPFFEKVA</sequence>
<dbReference type="InterPro" id="IPR036390">
    <property type="entry name" value="WH_DNA-bd_sf"/>
</dbReference>
<dbReference type="AlphaFoldDB" id="A0A1I4RU86"/>
<dbReference type="Gene3D" id="1.10.10.10">
    <property type="entry name" value="Winged helix-like DNA-binding domain superfamily/Winged helix DNA-binding domain"/>
    <property type="match status" value="2"/>
</dbReference>
<keyword evidence="3" id="KW-1185">Reference proteome</keyword>
<dbReference type="SUPFAM" id="SSF46785">
    <property type="entry name" value="Winged helix' DNA-binding domain"/>
    <property type="match status" value="2"/>
</dbReference>
<keyword evidence="1" id="KW-0812">Transmembrane</keyword>
<reference evidence="3" key="1">
    <citation type="submission" date="2016-10" db="EMBL/GenBank/DDBJ databases">
        <authorList>
            <person name="Varghese N."/>
            <person name="Submissions S."/>
        </authorList>
    </citation>
    <scope>NUCLEOTIDE SEQUENCE [LARGE SCALE GENOMIC DNA]</scope>
    <source>
        <strain evidence="3">Mob M</strain>
    </source>
</reference>